<sequence>MSHDPVITAVIPVRLSTDRLYDEPERIARIIATLPRSYVPLIVDYGTVAERAGELQGLAASTGSRLVRVETGDQPFSVGHARDIGTLHAETPLILYHDIDFLLSPLSYERVLEEARLRGMPDNAYAFFALPGVYLTEDFTRRYLEMFATGDASFADVLLHDGVMRRDKAIYENHTYAISAIVASRYHLLAIGGHDKSFVGHGAEDFELLHRLASYAPRGPKTLNYYLNTMNNTIQRYEGFRAYFALYGIDVFQRGLQMAHLWHPRREDASYLAPRHENQERVSEVMADYDADKSWVPPLEDIHSSERTLVLVKEETAPSVRALRHAFPAFGHFEIRREGGFADTDALLRAMDEGGFTRVFFLNPYGNAHRLSLYRGVKAAGRRFVVWDRGGLTDSWFFDPHGFLAESASYLPERWDKPLAPEDRAAVLDWLERQREGETLEENGERIGGTALRERLQLGDRKVVFAALQRPKDTATLHFSGPCGDAEGFNRWLSHLAATLDPQAYVVLAKKHPLEAEAPEIPNVLLVDGDTHIQDLIEISHAVAVINSGVGLIALGCGRPVVCCGDAYYAHPGLARTATSPEDLVTAVREAAAPDEEKRLRFFHYLTREFYSFGKAKYVSRSKKSGGNSRLASRIQFSVLRGLTARPVELGTPPGRVTTLAPLYYSYGGGPAVKLAATPFRKVVENAREARQRGDYAEAIDLFAVAHAREPENKTVYGSLLRAGVERYGGLLEEMMRMPVAHMREKAEKAFAGGTYVEAGRIFEMLRYREPENPRHLCCLAECYVQDGAKAHAIWCLERALTLNPGNKAVVRRLKELRRPWWQRLFRKEKPLLAPPA</sequence>
<dbReference type="SUPFAM" id="SSF48452">
    <property type="entry name" value="TPR-like"/>
    <property type="match status" value="1"/>
</dbReference>
<dbReference type="GO" id="GO:0000271">
    <property type="term" value="P:polysaccharide biosynthetic process"/>
    <property type="evidence" value="ECO:0007669"/>
    <property type="project" value="InterPro"/>
</dbReference>
<protein>
    <submittedName>
        <fullName evidence="2">Capsular polysaccharide biosynthesis protein</fullName>
    </submittedName>
</protein>
<gene>
    <name evidence="2" type="ORF">EV665_1541</name>
</gene>
<proteinExistence type="predicted"/>
<dbReference type="InterPro" id="IPR011990">
    <property type="entry name" value="TPR-like_helical_dom_sf"/>
</dbReference>
<dbReference type="InterPro" id="IPR019290">
    <property type="entry name" value="GlycosylTrfase-like_prok"/>
</dbReference>
<evidence type="ECO:0000313" key="2">
    <source>
        <dbReference type="EMBL" id="TCN31527.1"/>
    </source>
</evidence>
<organism evidence="2 3">
    <name type="scientific">Shinella granuli</name>
    <dbReference type="NCBI Taxonomy" id="323621"/>
    <lineage>
        <taxon>Bacteria</taxon>
        <taxon>Pseudomonadati</taxon>
        <taxon>Pseudomonadota</taxon>
        <taxon>Alphaproteobacteria</taxon>
        <taxon>Hyphomicrobiales</taxon>
        <taxon>Rhizobiaceae</taxon>
        <taxon>Shinella</taxon>
    </lineage>
</organism>
<dbReference type="Pfam" id="PF10111">
    <property type="entry name" value="Glyco_tranf_2_2"/>
    <property type="match status" value="1"/>
</dbReference>
<keyword evidence="3" id="KW-1185">Reference proteome</keyword>
<dbReference type="Gene3D" id="1.25.40.10">
    <property type="entry name" value="Tetratricopeptide repeat domain"/>
    <property type="match status" value="1"/>
</dbReference>
<evidence type="ECO:0000313" key="3">
    <source>
        <dbReference type="Proteomes" id="UP000295351"/>
    </source>
</evidence>
<dbReference type="RefSeq" id="WP_133037139.1">
    <property type="nucleotide sequence ID" value="NZ_BAABEI010000016.1"/>
</dbReference>
<dbReference type="Pfam" id="PF05159">
    <property type="entry name" value="Capsule_synth"/>
    <property type="match status" value="1"/>
</dbReference>
<dbReference type="AlphaFoldDB" id="A0A4R2BUL6"/>
<dbReference type="EMBL" id="SLVX01000054">
    <property type="protein sequence ID" value="TCN31527.1"/>
    <property type="molecule type" value="Genomic_DNA"/>
</dbReference>
<dbReference type="SUPFAM" id="SSF53448">
    <property type="entry name" value="Nucleotide-diphospho-sugar transferases"/>
    <property type="match status" value="1"/>
</dbReference>
<reference evidence="2 3" key="1">
    <citation type="submission" date="2019-03" db="EMBL/GenBank/DDBJ databases">
        <title>Genomic Encyclopedia of Type Strains, Phase IV (KMG-IV): sequencing the most valuable type-strain genomes for metagenomic binning, comparative biology and taxonomic classification.</title>
        <authorList>
            <person name="Goeker M."/>
        </authorList>
    </citation>
    <scope>NUCLEOTIDE SEQUENCE [LARGE SCALE GENOMIC DNA]</scope>
    <source>
        <strain evidence="2 3">DSM 18401</strain>
    </source>
</reference>
<feature type="domain" description="Glycosyltransferase 2-like prokaryotic type" evidence="1">
    <location>
        <begin position="9"/>
        <end position="283"/>
    </location>
</feature>
<dbReference type="InterPro" id="IPR029044">
    <property type="entry name" value="Nucleotide-diphossugar_trans"/>
</dbReference>
<dbReference type="InterPro" id="IPR007833">
    <property type="entry name" value="Capsule_polysaccharide_synth"/>
</dbReference>
<comment type="caution">
    <text evidence="2">The sequence shown here is derived from an EMBL/GenBank/DDBJ whole genome shotgun (WGS) entry which is preliminary data.</text>
</comment>
<dbReference type="GO" id="GO:0015774">
    <property type="term" value="P:polysaccharide transport"/>
    <property type="evidence" value="ECO:0007669"/>
    <property type="project" value="InterPro"/>
</dbReference>
<dbReference type="Gene3D" id="3.90.550.10">
    <property type="entry name" value="Spore Coat Polysaccharide Biosynthesis Protein SpsA, Chain A"/>
    <property type="match status" value="1"/>
</dbReference>
<name>A0A4R2BUL6_SHIGR</name>
<dbReference type="Proteomes" id="UP000295351">
    <property type="component" value="Unassembled WGS sequence"/>
</dbReference>
<evidence type="ECO:0000259" key="1">
    <source>
        <dbReference type="Pfam" id="PF10111"/>
    </source>
</evidence>
<accession>A0A4R2BUL6</accession>